<dbReference type="EMBL" id="KZ824781">
    <property type="protein sequence ID" value="RAH83831.1"/>
    <property type="molecule type" value="Genomic_DNA"/>
</dbReference>
<feature type="region of interest" description="Disordered" evidence="1">
    <location>
        <begin position="290"/>
        <end position="316"/>
    </location>
</feature>
<dbReference type="GeneID" id="37180774"/>
<dbReference type="InterPro" id="IPR050466">
    <property type="entry name" value="Carboxylest/Gibb_receptor"/>
</dbReference>
<reference evidence="3 4" key="1">
    <citation type="submission" date="2018-02" db="EMBL/GenBank/DDBJ databases">
        <title>The genomes of Aspergillus section Nigri reveals drivers in fungal speciation.</title>
        <authorList>
            <consortium name="DOE Joint Genome Institute"/>
            <person name="Vesth T.C."/>
            <person name="Nybo J."/>
            <person name="Theobald S."/>
            <person name="Brandl J."/>
            <person name="Frisvad J.C."/>
            <person name="Nielsen K.F."/>
            <person name="Lyhne E.K."/>
            <person name="Kogle M.E."/>
            <person name="Kuo A."/>
            <person name="Riley R."/>
            <person name="Clum A."/>
            <person name="Nolan M."/>
            <person name="Lipzen A."/>
            <person name="Salamov A."/>
            <person name="Henrissat B."/>
            <person name="Wiebenga A."/>
            <person name="De vries R.P."/>
            <person name="Grigoriev I.V."/>
            <person name="Mortensen U.H."/>
            <person name="Andersen M.R."/>
            <person name="Baker S.E."/>
        </authorList>
    </citation>
    <scope>NUCLEOTIDE SEQUENCE [LARGE SCALE GENOMIC DNA]</scope>
    <source>
        <strain evidence="3 4">CBS 114.51</strain>
    </source>
</reference>
<evidence type="ECO:0000259" key="2">
    <source>
        <dbReference type="Pfam" id="PF07859"/>
    </source>
</evidence>
<evidence type="ECO:0000313" key="3">
    <source>
        <dbReference type="EMBL" id="RAH83831.1"/>
    </source>
</evidence>
<dbReference type="PANTHER" id="PTHR23024:SF339">
    <property type="entry name" value="ALPHA_BETA HYDROLASE FOLD-3 DOMAIN-CONTAINING PROTEIN"/>
    <property type="match status" value="1"/>
</dbReference>
<protein>
    <submittedName>
        <fullName evidence="3">Alpha/beta-hydrolase</fullName>
    </submittedName>
</protein>
<keyword evidence="4" id="KW-1185">Reference proteome</keyword>
<dbReference type="PANTHER" id="PTHR23024">
    <property type="entry name" value="ARYLACETAMIDE DEACETYLASE"/>
    <property type="match status" value="1"/>
</dbReference>
<feature type="region of interest" description="Disordered" evidence="1">
    <location>
        <begin position="200"/>
        <end position="237"/>
    </location>
</feature>
<feature type="domain" description="Alpha/beta hydrolase fold-3" evidence="2">
    <location>
        <begin position="55"/>
        <end position="179"/>
    </location>
</feature>
<evidence type="ECO:0000313" key="4">
    <source>
        <dbReference type="Proteomes" id="UP000249497"/>
    </source>
</evidence>
<dbReference type="AlphaFoldDB" id="A0A8T8X702"/>
<gene>
    <name evidence="3" type="ORF">BO86DRAFT_454902</name>
</gene>
<dbReference type="InterPro" id="IPR029058">
    <property type="entry name" value="AB_hydrolase_fold"/>
</dbReference>
<sequence>MSQDPRDPRLQPFHHLQTPYKTFTDNNNTTQRIQTDILIPKTIPHPTQPKPLPIIIYFHGGGLICGSALYLDWFPRYLLELAQSTPAVLLAPNYRLLPEATIHAVFEDVLDFWAWVHSSPAVSAALATVPSPPTASGRLAIDRARVLVAGGSAGGYLSLCLALRFPEQIRGAVVGYPAFLGLTSSFLEVSAVAEGAAAVAVSSSPSAGGDDDGRKGKSGPSNGEGVPPDANNSPAETDDELRKMHHLLNETLALAAQHRSPVRTFTDLPDRLDLMNAAMRTGRIAEMFARGVDDDDDDDDDDDPAHDPERSLRYPMERLDEPVKIPRGGIAILHGREDEVVSVEDSVRFVGKAKMVLRAEDAGRVAVTVREGGHGFDSAVGLGDGWLWESLRGVVGGWLE</sequence>
<dbReference type="SUPFAM" id="SSF53474">
    <property type="entry name" value="alpha/beta-Hydrolases"/>
    <property type="match status" value="1"/>
</dbReference>
<dbReference type="RefSeq" id="XP_025529725.1">
    <property type="nucleotide sequence ID" value="XM_025677081.1"/>
</dbReference>
<feature type="compositionally biased region" description="Acidic residues" evidence="1">
    <location>
        <begin position="293"/>
        <end position="304"/>
    </location>
</feature>
<dbReference type="OrthoDB" id="19653at2759"/>
<dbReference type="Proteomes" id="UP000249497">
    <property type="component" value="Unassembled WGS sequence"/>
</dbReference>
<evidence type="ECO:0000256" key="1">
    <source>
        <dbReference type="SAM" id="MobiDB-lite"/>
    </source>
</evidence>
<dbReference type="InterPro" id="IPR013094">
    <property type="entry name" value="AB_hydrolase_3"/>
</dbReference>
<dbReference type="Pfam" id="PF07859">
    <property type="entry name" value="Abhydrolase_3"/>
    <property type="match status" value="1"/>
</dbReference>
<feature type="compositionally biased region" description="Basic and acidic residues" evidence="1">
    <location>
        <begin position="305"/>
        <end position="316"/>
    </location>
</feature>
<organism evidence="3 4">
    <name type="scientific">Aspergillus japonicus CBS 114.51</name>
    <dbReference type="NCBI Taxonomy" id="1448312"/>
    <lineage>
        <taxon>Eukaryota</taxon>
        <taxon>Fungi</taxon>
        <taxon>Dikarya</taxon>
        <taxon>Ascomycota</taxon>
        <taxon>Pezizomycotina</taxon>
        <taxon>Eurotiomycetes</taxon>
        <taxon>Eurotiomycetidae</taxon>
        <taxon>Eurotiales</taxon>
        <taxon>Aspergillaceae</taxon>
        <taxon>Aspergillus</taxon>
        <taxon>Aspergillus subgen. Circumdati</taxon>
    </lineage>
</organism>
<dbReference type="GO" id="GO:0016787">
    <property type="term" value="F:hydrolase activity"/>
    <property type="evidence" value="ECO:0007669"/>
    <property type="project" value="InterPro"/>
</dbReference>
<name>A0A8T8X702_ASPJA</name>
<proteinExistence type="predicted"/>
<dbReference type="Gene3D" id="3.40.50.1820">
    <property type="entry name" value="alpha/beta hydrolase"/>
    <property type="match status" value="1"/>
</dbReference>
<accession>A0A8T8X702</accession>